<protein>
    <submittedName>
        <fullName evidence="2">PiggyBac transposable element-derived protein 4</fullName>
    </submittedName>
</protein>
<dbReference type="Proteomes" id="UP000000437">
    <property type="component" value="Chromosome 4"/>
</dbReference>
<organism evidence="1 2">
    <name type="scientific">Danio rerio</name>
    <name type="common">Zebrafish</name>
    <name type="synonym">Brachydanio rerio</name>
    <dbReference type="NCBI Taxonomy" id="7955"/>
    <lineage>
        <taxon>Eukaryota</taxon>
        <taxon>Metazoa</taxon>
        <taxon>Chordata</taxon>
        <taxon>Craniata</taxon>
        <taxon>Vertebrata</taxon>
        <taxon>Euteleostomi</taxon>
        <taxon>Actinopterygii</taxon>
        <taxon>Neopterygii</taxon>
        <taxon>Teleostei</taxon>
        <taxon>Ostariophysi</taxon>
        <taxon>Cypriniformes</taxon>
        <taxon>Danionidae</taxon>
        <taxon>Danioninae</taxon>
        <taxon>Danio</taxon>
    </lineage>
</organism>
<evidence type="ECO:0000313" key="2">
    <source>
        <dbReference type="RefSeq" id="XP_073805122.1"/>
    </source>
</evidence>
<keyword evidence="1" id="KW-1185">Reference proteome</keyword>
<gene>
    <name evidence="2" type="primary">LOC100005965</name>
</gene>
<proteinExistence type="predicted"/>
<reference evidence="2" key="1">
    <citation type="submission" date="2025-08" db="UniProtKB">
        <authorList>
            <consortium name="RefSeq"/>
        </authorList>
    </citation>
    <scope>IDENTIFICATION</scope>
    <source>
        <strain evidence="2">Tuebingen</strain>
        <tissue evidence="2">Fibroblasts and whole tissue</tissue>
    </source>
</reference>
<evidence type="ECO:0000313" key="1">
    <source>
        <dbReference type="Proteomes" id="UP000000437"/>
    </source>
</evidence>
<accession>A0AC58JF54</accession>
<name>A0AC58JF54_DANRE</name>
<sequence length="132" mass="15283">MEFIKEEDVKIEETFLVKQEDPEEQTGKETTSIQIKVNVMRGLLEEYSTSRCPSTAGCPALETPLRLTDRHFPSLVPQTASQGSRTRRHCKVCLSGTRKDKRRRLTKYMCLQCNTPLCVVPCFEEYHTLKHY</sequence>
<dbReference type="RefSeq" id="XP_073805122.1">
    <property type="nucleotide sequence ID" value="XM_073949021.1"/>
</dbReference>